<organism evidence="1 2">
    <name type="scientific">Microbulbifer okhotskensis</name>
    <dbReference type="NCBI Taxonomy" id="2926617"/>
    <lineage>
        <taxon>Bacteria</taxon>
        <taxon>Pseudomonadati</taxon>
        <taxon>Pseudomonadota</taxon>
        <taxon>Gammaproteobacteria</taxon>
        <taxon>Cellvibrionales</taxon>
        <taxon>Microbulbiferaceae</taxon>
        <taxon>Microbulbifer</taxon>
    </lineage>
</organism>
<name>A0A9X2ERD6_9GAMM</name>
<dbReference type="EMBL" id="JALBWM010000097">
    <property type="protein sequence ID" value="MCO1336005.1"/>
    <property type="molecule type" value="Genomic_DNA"/>
</dbReference>
<gene>
    <name evidence="1" type="ORF">MO867_16870</name>
</gene>
<evidence type="ECO:0000313" key="2">
    <source>
        <dbReference type="Proteomes" id="UP001139028"/>
    </source>
</evidence>
<dbReference type="AlphaFoldDB" id="A0A9X2ERD6"/>
<reference evidence="1" key="1">
    <citation type="journal article" date="2022" name="Arch. Microbiol.">
        <title>Microbulbifer okhotskensis sp. nov., isolated from a deep bottom sediment of the Okhotsk Sea.</title>
        <authorList>
            <person name="Romanenko L."/>
            <person name="Kurilenko V."/>
            <person name="Otstavnykh N."/>
            <person name="Velansky P."/>
            <person name="Isaeva M."/>
            <person name="Mikhailov V."/>
        </authorList>
    </citation>
    <scope>NUCLEOTIDE SEQUENCE</scope>
    <source>
        <strain evidence="1">OS29</strain>
    </source>
</reference>
<sequence length="136" mass="15098">MTHNHLQPNPSNVSTALPVQLASPVMTREKFASMSGLREGQIRGQIERGHLPVFHVGRLALVNVALLTWDEVHLIPCPIMTKDAFAKATGLREQQVESQLDRGNLPRRDVGRLALVDVAELVRQCMAEPRDVSCPF</sequence>
<evidence type="ECO:0008006" key="3">
    <source>
        <dbReference type="Google" id="ProtNLM"/>
    </source>
</evidence>
<dbReference type="RefSeq" id="WP_252471279.1">
    <property type="nucleotide sequence ID" value="NZ_JALBWM010000097.1"/>
</dbReference>
<accession>A0A9X2ERD6</accession>
<comment type="caution">
    <text evidence="1">The sequence shown here is derived from an EMBL/GenBank/DDBJ whole genome shotgun (WGS) entry which is preliminary data.</text>
</comment>
<dbReference type="Proteomes" id="UP001139028">
    <property type="component" value="Unassembled WGS sequence"/>
</dbReference>
<proteinExistence type="predicted"/>
<protein>
    <recommendedName>
        <fullName evidence="3">DNA-binding protein</fullName>
    </recommendedName>
</protein>
<keyword evidence="2" id="KW-1185">Reference proteome</keyword>
<evidence type="ECO:0000313" key="1">
    <source>
        <dbReference type="EMBL" id="MCO1336005.1"/>
    </source>
</evidence>